<dbReference type="InterPro" id="IPR012334">
    <property type="entry name" value="Pectin_lyas_fold"/>
</dbReference>
<sequence length="851" mass="86732">MQWLNGLKITPERLMDNTADDQITSGLTAATGWSVSSFTATRLHGITFVEIFCTRTGADIAESATSTGNITGDPLMCTLPDGWAPPRAINAVWGNGTTDGECTIVTSGDVNLRSISGNSGIASSTNVRVNAMWISENTGIAPADEATDVTTYREAGLYWVTGAAGDGTSDDVWAIQAQLDAAHAAGGGTVVIPPGKTYGCSTFLAVYDNTVIYAYGATIKAIGNTGLLRNFLSSETFATYGGHSHITVLGGTWDGNAYNGTDGTVTAETDVMNFVHGQDITVRDATIMNVSTAHALEFNSVNGGRALNCSFYGFADNSSGSVRQFSEAVQIDMSKSGSSSIGLFDNTPAKNIRVQGCRFGSSSRCGPFGRAVGSHTLAAGVTYDDIHISDCRIEGTIQAGIYGYGWRRAVITGNVITGTGQSGILVTLTDPATTAVSPYALEITGNTVESAGADSGIRVISYAAYKYPGVKIADNVIRSITGNGVHAEHCQAPSITGNTVDTTSSTGLYAHYSDGANITGNTVRATGTNAVNVAGSVGAIVAGNAIDTTSTNFGIFVGQGADASTNSTNAAVVGNTIAAAFSAGIRLSTNATGCLVTGNKVRKASGSTTAGVSMASSATGCALLDNDLSGNSWSGSTALSVSTAAPVTGPGGMQSLPGSNLVDTDLSPLPALEMAMRPAGRYETTSRLRLGTTSTPTSGTLYLVPIWLPKGLVISTISFISGATAAATPTNWWFTLHDSSKVALARTADQTTTAWAANTVKTLAIAQTTAGTASTYTTTYAGLHYLGIMVKATTVPNLVSEGSMADVVASVSPGLGGTDAGLSTPPTVTSGAFTAGAFGTGSGILAYGYTS</sequence>
<dbReference type="InterPro" id="IPR039448">
    <property type="entry name" value="Beta_helix"/>
</dbReference>
<dbReference type="SMART" id="SM00710">
    <property type="entry name" value="PbH1"/>
    <property type="match status" value="11"/>
</dbReference>
<dbReference type="Proteomes" id="UP000653411">
    <property type="component" value="Unassembled WGS sequence"/>
</dbReference>
<feature type="domain" description="Right handed beta helix" evidence="1">
    <location>
        <begin position="470"/>
        <end position="627"/>
    </location>
</feature>
<dbReference type="Gene3D" id="2.160.20.10">
    <property type="entry name" value="Single-stranded right-handed beta-helix, Pectin lyase-like"/>
    <property type="match status" value="2"/>
</dbReference>
<evidence type="ECO:0000313" key="3">
    <source>
        <dbReference type="Proteomes" id="UP000653411"/>
    </source>
</evidence>
<accession>A0A917XQ57</accession>
<comment type="caution">
    <text evidence="2">The sequence shown here is derived from an EMBL/GenBank/DDBJ whole genome shotgun (WGS) entry which is preliminary data.</text>
</comment>
<dbReference type="RefSeq" id="WP_189269664.1">
    <property type="nucleotide sequence ID" value="NZ_BMML01000058.1"/>
</dbReference>
<dbReference type="EMBL" id="BMML01000058">
    <property type="protein sequence ID" value="GGN46812.1"/>
    <property type="molecule type" value="Genomic_DNA"/>
</dbReference>
<name>A0A917XQ57_9ACTN</name>
<dbReference type="Pfam" id="PF13229">
    <property type="entry name" value="Beta_helix"/>
    <property type="match status" value="1"/>
</dbReference>
<dbReference type="InterPro" id="IPR006626">
    <property type="entry name" value="PbH1"/>
</dbReference>
<dbReference type="AlphaFoldDB" id="A0A917XQ57"/>
<evidence type="ECO:0000259" key="1">
    <source>
        <dbReference type="Pfam" id="PF13229"/>
    </source>
</evidence>
<keyword evidence="3" id="KW-1185">Reference proteome</keyword>
<organism evidence="2 3">
    <name type="scientific">Streptomyces fuscichromogenes</name>
    <dbReference type="NCBI Taxonomy" id="1324013"/>
    <lineage>
        <taxon>Bacteria</taxon>
        <taxon>Bacillati</taxon>
        <taxon>Actinomycetota</taxon>
        <taxon>Actinomycetes</taxon>
        <taxon>Kitasatosporales</taxon>
        <taxon>Streptomycetaceae</taxon>
        <taxon>Streptomyces</taxon>
    </lineage>
</organism>
<proteinExistence type="predicted"/>
<gene>
    <name evidence="2" type="ORF">GCM10011578_099970</name>
</gene>
<dbReference type="SUPFAM" id="SSF51126">
    <property type="entry name" value="Pectin lyase-like"/>
    <property type="match status" value="2"/>
</dbReference>
<dbReference type="InterPro" id="IPR011050">
    <property type="entry name" value="Pectin_lyase_fold/virulence"/>
</dbReference>
<protein>
    <recommendedName>
        <fullName evidence="1">Right handed beta helix domain-containing protein</fullName>
    </recommendedName>
</protein>
<reference evidence="2" key="2">
    <citation type="submission" date="2020-09" db="EMBL/GenBank/DDBJ databases">
        <authorList>
            <person name="Sun Q."/>
            <person name="Zhou Y."/>
        </authorList>
    </citation>
    <scope>NUCLEOTIDE SEQUENCE</scope>
    <source>
        <strain evidence="2">CGMCC 4.7110</strain>
    </source>
</reference>
<evidence type="ECO:0000313" key="2">
    <source>
        <dbReference type="EMBL" id="GGN46812.1"/>
    </source>
</evidence>
<reference evidence="2" key="1">
    <citation type="journal article" date="2014" name="Int. J. Syst. Evol. Microbiol.">
        <title>Complete genome sequence of Corynebacterium casei LMG S-19264T (=DSM 44701T), isolated from a smear-ripened cheese.</title>
        <authorList>
            <consortium name="US DOE Joint Genome Institute (JGI-PGF)"/>
            <person name="Walter F."/>
            <person name="Albersmeier A."/>
            <person name="Kalinowski J."/>
            <person name="Ruckert C."/>
        </authorList>
    </citation>
    <scope>NUCLEOTIDE SEQUENCE</scope>
    <source>
        <strain evidence="2">CGMCC 4.7110</strain>
    </source>
</reference>